<dbReference type="SMART" id="SM01244">
    <property type="entry name" value="IRS"/>
    <property type="match status" value="1"/>
</dbReference>
<keyword evidence="4" id="KW-1185">Reference proteome</keyword>
<dbReference type="Pfam" id="PF02174">
    <property type="entry name" value="IRS"/>
    <property type="match status" value="1"/>
</dbReference>
<dbReference type="InterPro" id="IPR002404">
    <property type="entry name" value="IRS_PTB"/>
</dbReference>
<name>A0A813Z2Y3_9BILA</name>
<feature type="domain" description="IRS-type PTB" evidence="2">
    <location>
        <begin position="9"/>
        <end position="114"/>
    </location>
</feature>
<dbReference type="InterPro" id="IPR011993">
    <property type="entry name" value="PH-like_dom_sf"/>
</dbReference>
<dbReference type="GO" id="GO:0008543">
    <property type="term" value="P:fibroblast growth factor receptor signaling pathway"/>
    <property type="evidence" value="ECO:0007669"/>
    <property type="project" value="TreeGrafter"/>
</dbReference>
<protein>
    <recommendedName>
        <fullName evidence="2">IRS-type PTB domain-containing protein</fullName>
    </recommendedName>
</protein>
<gene>
    <name evidence="3" type="ORF">OXX778_LOCUS10996</name>
</gene>
<feature type="compositionally biased region" description="Polar residues" evidence="1">
    <location>
        <begin position="154"/>
        <end position="176"/>
    </location>
</feature>
<dbReference type="SMART" id="SM00310">
    <property type="entry name" value="PTBI"/>
    <property type="match status" value="1"/>
</dbReference>
<dbReference type="PANTHER" id="PTHR21258">
    <property type="entry name" value="DOCKING PROTEIN RELATED"/>
    <property type="match status" value="1"/>
</dbReference>
<dbReference type="Proteomes" id="UP000663879">
    <property type="component" value="Unassembled WGS sequence"/>
</dbReference>
<dbReference type="GO" id="GO:0005068">
    <property type="term" value="F:transmembrane receptor protein tyrosine kinase adaptor activity"/>
    <property type="evidence" value="ECO:0007669"/>
    <property type="project" value="TreeGrafter"/>
</dbReference>
<dbReference type="PROSITE" id="PS51064">
    <property type="entry name" value="IRS_PTB"/>
    <property type="match status" value="1"/>
</dbReference>
<organism evidence="3 4">
    <name type="scientific">Brachionus calyciflorus</name>
    <dbReference type="NCBI Taxonomy" id="104777"/>
    <lineage>
        <taxon>Eukaryota</taxon>
        <taxon>Metazoa</taxon>
        <taxon>Spiralia</taxon>
        <taxon>Gnathifera</taxon>
        <taxon>Rotifera</taxon>
        <taxon>Eurotatoria</taxon>
        <taxon>Monogononta</taxon>
        <taxon>Pseudotrocha</taxon>
        <taxon>Ploima</taxon>
        <taxon>Brachionidae</taxon>
        <taxon>Brachionus</taxon>
    </lineage>
</organism>
<sequence length="394" mass="44691">MGNCSPSRFESFSSSFFDVYNVDARLFKHSKGQIQVTNYFLILYQKNLDQIEQIKWPLNGVRRYGYYKDIFLFESGRKCPTGEGLFAFKCNKAKRLNDTLHKVILNNASNLCNLNQNCFNPANDSNTLSIVSTLNTTTSTQVSKNLESLPQKKSIPNSTNKIQDSHNSSGKNSTEASLTFQNSTVLNETLTTASKNNETITPYYVNDIKSLVRLPLSLSYTSMEINSVNTLTNQKEEGTKNKNFYVNMEEVNPDILHLARKINSDSGESVSSMNSKTKLTNNSNPSTLYKKLNYEKFKSALSSSSAKLNYIIPERLKINSIQEVNSENESLKENSKLENLFPKKVDFMKIESKKPLEVSHIEYCVIDPKKTPAIKSSANLVKQKRLEYTRMSTR</sequence>
<dbReference type="AlphaFoldDB" id="A0A813Z2Y3"/>
<dbReference type="InterPro" id="IPR050996">
    <property type="entry name" value="Docking_Protein_DOK"/>
</dbReference>
<dbReference type="PANTHER" id="PTHR21258:SF55">
    <property type="entry name" value="FI23523P1"/>
    <property type="match status" value="1"/>
</dbReference>
<dbReference type="OrthoDB" id="6279276at2759"/>
<proteinExistence type="predicted"/>
<evidence type="ECO:0000259" key="2">
    <source>
        <dbReference type="PROSITE" id="PS51064"/>
    </source>
</evidence>
<evidence type="ECO:0000313" key="4">
    <source>
        <dbReference type="Proteomes" id="UP000663879"/>
    </source>
</evidence>
<evidence type="ECO:0000256" key="1">
    <source>
        <dbReference type="SAM" id="MobiDB-lite"/>
    </source>
</evidence>
<dbReference type="EMBL" id="CAJNOC010001808">
    <property type="protein sequence ID" value="CAF0892772.1"/>
    <property type="molecule type" value="Genomic_DNA"/>
</dbReference>
<dbReference type="GO" id="GO:0005737">
    <property type="term" value="C:cytoplasm"/>
    <property type="evidence" value="ECO:0007669"/>
    <property type="project" value="TreeGrafter"/>
</dbReference>
<comment type="caution">
    <text evidence="3">The sequence shown here is derived from an EMBL/GenBank/DDBJ whole genome shotgun (WGS) entry which is preliminary data.</text>
</comment>
<evidence type="ECO:0000313" key="3">
    <source>
        <dbReference type="EMBL" id="CAF0892772.1"/>
    </source>
</evidence>
<dbReference type="GO" id="GO:0005104">
    <property type="term" value="F:fibroblast growth factor receptor binding"/>
    <property type="evidence" value="ECO:0007669"/>
    <property type="project" value="TreeGrafter"/>
</dbReference>
<accession>A0A813Z2Y3</accession>
<dbReference type="Gene3D" id="2.30.29.30">
    <property type="entry name" value="Pleckstrin-homology domain (PH domain)/Phosphotyrosine-binding domain (PTB)"/>
    <property type="match status" value="1"/>
</dbReference>
<feature type="region of interest" description="Disordered" evidence="1">
    <location>
        <begin position="141"/>
        <end position="176"/>
    </location>
</feature>
<reference evidence="3" key="1">
    <citation type="submission" date="2021-02" db="EMBL/GenBank/DDBJ databases">
        <authorList>
            <person name="Nowell W R."/>
        </authorList>
    </citation>
    <scope>NUCLEOTIDE SEQUENCE</scope>
    <source>
        <strain evidence="3">Ploen Becks lab</strain>
    </source>
</reference>
<dbReference type="SUPFAM" id="SSF50729">
    <property type="entry name" value="PH domain-like"/>
    <property type="match status" value="1"/>
</dbReference>